<dbReference type="EMBL" id="CP002039">
    <property type="protein sequence ID" value="ADJ63936.1"/>
    <property type="molecule type" value="Genomic_DNA"/>
</dbReference>
<dbReference type="PANTHER" id="PTHR30529:SF3">
    <property type="entry name" value="CYTOCHROME B561 HOMOLOG 1"/>
    <property type="match status" value="1"/>
</dbReference>
<evidence type="ECO:0000256" key="12">
    <source>
        <dbReference type="ARBA" id="ARBA00037975"/>
    </source>
</evidence>
<dbReference type="Proteomes" id="UP000000329">
    <property type="component" value="Chromosome"/>
</dbReference>
<dbReference type="InterPro" id="IPR016174">
    <property type="entry name" value="Di-haem_cyt_TM"/>
</dbReference>
<keyword evidence="8" id="KW-0249">Electron transport</keyword>
<dbReference type="GO" id="GO:0020037">
    <property type="term" value="F:heme binding"/>
    <property type="evidence" value="ECO:0007669"/>
    <property type="project" value="TreeGrafter"/>
</dbReference>
<evidence type="ECO:0000256" key="2">
    <source>
        <dbReference type="ARBA" id="ARBA00004651"/>
    </source>
</evidence>
<keyword evidence="7" id="KW-0479">Metal-binding</keyword>
<dbReference type="PANTHER" id="PTHR30529">
    <property type="entry name" value="CYTOCHROME B561"/>
    <property type="match status" value="1"/>
</dbReference>
<keyword evidence="16" id="KW-1185">Reference proteome</keyword>
<dbReference type="SUPFAM" id="SSF81342">
    <property type="entry name" value="Transmembrane di-heme cytochromes"/>
    <property type="match status" value="1"/>
</dbReference>
<evidence type="ECO:0000256" key="8">
    <source>
        <dbReference type="ARBA" id="ARBA00022982"/>
    </source>
</evidence>
<comment type="similarity">
    <text evidence="12">Belongs to the cytochrome b561 family.</text>
</comment>
<proteinExistence type="inferred from homology"/>
<protein>
    <submittedName>
        <fullName evidence="15">Cytochrome b561 protein</fullName>
    </submittedName>
</protein>
<dbReference type="GO" id="GO:0009055">
    <property type="term" value="F:electron transfer activity"/>
    <property type="evidence" value="ECO:0007669"/>
    <property type="project" value="InterPro"/>
</dbReference>
<reference evidence="15 16" key="1">
    <citation type="submission" date="2010-04" db="EMBL/GenBank/DDBJ databases">
        <title>The genome of Herbaspirillum seropedicae SmR1, an endophytic, nitrogen-fixing, plant-growth promoting beta-Proteobacteria.</title>
        <authorList>
            <person name="Pedrosa F.O."/>
            <person name="Monteiro R.A."/>
            <person name="Wassem R."/>
            <person name="Cruz L.M."/>
            <person name="Ayub R.A."/>
            <person name="Colauto N.B."/>
            <person name="Fernandez M.A."/>
            <person name="Fungaro M.H.P."/>
            <person name="Grisard E.C."/>
            <person name="Hungria M."/>
            <person name="Madeira H.M.F."/>
            <person name="Nodari R.O."/>
            <person name="Osaku C.A."/>
            <person name="Petzl-Erler M.L."/>
            <person name="Terenzi H."/>
            <person name="Vieira L.G.E."/>
            <person name="Almeida M.I.M."/>
            <person name="Alves L.R."/>
            <person name="Arantes O.M.N."/>
            <person name="Balsanelli E."/>
            <person name="Barcellos F.G."/>
            <person name="Baura V.A."/>
            <person name="Binde D.R."/>
            <person name="Campo R.J."/>
            <person name="Chubatsu L.S."/>
            <person name="Chueire L.M.O."/>
            <person name="Ciferri R.R."/>
            <person name="Correa L.C."/>
            <person name="da Conceicao Silva J.L."/>
            <person name="Dabul A.N.G."/>
            <person name="Dambros B.P."/>
            <person name="Faoro H."/>
            <person name="Favetti A."/>
            <person name="Friedermann G."/>
            <person name="Furlaneto M.C."/>
            <person name="Gasques L.S."/>
            <person name="Gimenes C.C.T."/>
            <person name="Gioppo N.M.R."/>
            <person name="Glienke-Blanco C."/>
            <person name="Godoy L.P."/>
            <person name="Guerra M.P."/>
            <person name="Karp S."/>
            <person name="Kava-Cordeiro V."/>
            <person name="Margarido V.P."/>
            <person name="Mathioni S.M."/>
            <person name="Menck-Soares M.A."/>
            <person name="Murace N.K."/>
            <person name="Nicolas M.F."/>
            <person name="Oliveira C.E.C."/>
            <person name="Pagnan N.A.B."/>
            <person name="Pamphile J.A."/>
            <person name="Patussi E.V."/>
            <person name="Pereira L.F.P."/>
            <person name="Pereira-Ferrari L."/>
            <person name="Pinto F.G.S."/>
            <person name="Precoma C."/>
            <person name="Prioli A.J."/>
            <person name="Prioli S.M.A.P."/>
            <person name="Raittz R.T."/>
            <person name="Ramos H.J.O."/>
            <person name="Ribeiro E.M.S.F."/>
            <person name="Rigo L.U."/>
            <person name="Rocha C.L.M.S.C."/>
            <person name="Rocha S.N."/>
            <person name="Santos K."/>
            <person name="Satori D."/>
            <person name="Silva A.G."/>
            <person name="Simao R.C.G."/>
            <person name="Soares M.A.M."/>
            <person name="Souza E.M."/>
            <person name="Steffens M.B.R."/>
            <person name="Steindel M."/>
            <person name="Tadra-Sfeir M.Z."/>
            <person name="Takahashi E.K."/>
            <person name="Torres R.A."/>
            <person name="Valle J.S."/>
            <person name="Vernal J.I."/>
            <person name="Vilas-Boas L.A."/>
            <person name="Watanabe M.A.E."/>
            <person name="Weiss V.A."/>
            <person name="Yates M.A."/>
            <person name="Souza E.M."/>
        </authorList>
    </citation>
    <scope>NUCLEOTIDE SEQUENCE [LARGE SCALE GENOMIC DNA]</scope>
    <source>
        <strain evidence="15 16">SmR1</strain>
    </source>
</reference>
<comment type="subcellular location">
    <subcellularLocation>
        <location evidence="2">Cell membrane</location>
        <topology evidence="2">Multi-pass membrane protein</topology>
    </subcellularLocation>
</comment>
<keyword evidence="5" id="KW-0349">Heme</keyword>
<dbReference type="eggNOG" id="COG3038">
    <property type="taxonomic scope" value="Bacteria"/>
</dbReference>
<sequence length="189" mass="21210">MNPSATSSTFPPSRYHPLSVILHWVIFLLFVVALATIEYRDDIPKGDPLRDLLRTVHMHAGQLVLILVVLRLLARKAFGVPPELALPRVQRWGAAAVHLLLYAVMIGLPVTGILFTQAGGRDVVFFGMTLPVILAKDMALRGPIKEFHEFMGNAVYFLVGLHVLGALWHQFFDRMPILQRMSLRGPRQN</sequence>
<feature type="domain" description="Cytochrome b561 bacterial/Ni-hydrogenase" evidence="14">
    <location>
        <begin position="14"/>
        <end position="181"/>
    </location>
</feature>
<evidence type="ECO:0000256" key="9">
    <source>
        <dbReference type="ARBA" id="ARBA00022989"/>
    </source>
</evidence>
<evidence type="ECO:0000256" key="6">
    <source>
        <dbReference type="ARBA" id="ARBA00022692"/>
    </source>
</evidence>
<dbReference type="InterPro" id="IPR011577">
    <property type="entry name" value="Cyt_b561_bac/Ni-Hgenase"/>
</dbReference>
<keyword evidence="10" id="KW-0408">Iron</keyword>
<gene>
    <name evidence="15" type="primary">cybB</name>
    <name evidence="15" type="ordered locus">Hsero_2437</name>
</gene>
<dbReference type="OrthoDB" id="8723024at2"/>
<dbReference type="GO" id="GO:0046872">
    <property type="term" value="F:metal ion binding"/>
    <property type="evidence" value="ECO:0007669"/>
    <property type="project" value="UniProtKB-KW"/>
</dbReference>
<evidence type="ECO:0000256" key="5">
    <source>
        <dbReference type="ARBA" id="ARBA00022617"/>
    </source>
</evidence>
<keyword evidence="11 13" id="KW-0472">Membrane</keyword>
<evidence type="ECO:0000313" key="15">
    <source>
        <dbReference type="EMBL" id="ADJ63936.1"/>
    </source>
</evidence>
<feature type="transmembrane region" description="Helical" evidence="13">
    <location>
        <begin position="20"/>
        <end position="40"/>
    </location>
</feature>
<keyword evidence="6 13" id="KW-0812">Transmembrane</keyword>
<feature type="transmembrane region" description="Helical" evidence="13">
    <location>
        <begin position="94"/>
        <end position="116"/>
    </location>
</feature>
<feature type="transmembrane region" description="Helical" evidence="13">
    <location>
        <begin position="52"/>
        <end position="74"/>
    </location>
</feature>
<dbReference type="HOGENOM" id="CLU_095321_3_0_4"/>
<evidence type="ECO:0000259" key="14">
    <source>
        <dbReference type="Pfam" id="PF01292"/>
    </source>
</evidence>
<keyword evidence="3" id="KW-0813">Transport</keyword>
<dbReference type="KEGG" id="hse:Hsero_2437"/>
<dbReference type="AlphaFoldDB" id="D8IVJ7"/>
<evidence type="ECO:0000313" key="16">
    <source>
        <dbReference type="Proteomes" id="UP000000329"/>
    </source>
</evidence>
<dbReference type="GeneID" id="29391873"/>
<accession>D8IVJ7</accession>
<dbReference type="Pfam" id="PF01292">
    <property type="entry name" value="Ni_hydr_CYTB"/>
    <property type="match status" value="1"/>
</dbReference>
<dbReference type="InterPro" id="IPR052168">
    <property type="entry name" value="Cytochrome_b561_oxidase"/>
</dbReference>
<dbReference type="GO" id="GO:0022904">
    <property type="term" value="P:respiratory electron transport chain"/>
    <property type="evidence" value="ECO:0007669"/>
    <property type="project" value="InterPro"/>
</dbReference>
<organism evidence="15 16">
    <name type="scientific">Herbaspirillum seropedicae (strain SmR1)</name>
    <dbReference type="NCBI Taxonomy" id="757424"/>
    <lineage>
        <taxon>Bacteria</taxon>
        <taxon>Pseudomonadati</taxon>
        <taxon>Pseudomonadota</taxon>
        <taxon>Betaproteobacteria</taxon>
        <taxon>Burkholderiales</taxon>
        <taxon>Oxalobacteraceae</taxon>
        <taxon>Herbaspirillum</taxon>
    </lineage>
</organism>
<evidence type="ECO:0000256" key="11">
    <source>
        <dbReference type="ARBA" id="ARBA00023136"/>
    </source>
</evidence>
<keyword evidence="9 13" id="KW-1133">Transmembrane helix</keyword>
<dbReference type="RefSeq" id="WP_013234415.1">
    <property type="nucleotide sequence ID" value="NC_014323.1"/>
</dbReference>
<feature type="transmembrane region" description="Helical" evidence="13">
    <location>
        <begin position="123"/>
        <end position="142"/>
    </location>
</feature>
<dbReference type="GO" id="GO:0005886">
    <property type="term" value="C:plasma membrane"/>
    <property type="evidence" value="ECO:0007669"/>
    <property type="project" value="UniProtKB-SubCell"/>
</dbReference>
<evidence type="ECO:0000256" key="7">
    <source>
        <dbReference type="ARBA" id="ARBA00022723"/>
    </source>
</evidence>
<dbReference type="STRING" id="757424.Hsero_2437"/>
<keyword evidence="4" id="KW-1003">Cell membrane</keyword>
<evidence type="ECO:0000256" key="3">
    <source>
        <dbReference type="ARBA" id="ARBA00022448"/>
    </source>
</evidence>
<evidence type="ECO:0000256" key="10">
    <source>
        <dbReference type="ARBA" id="ARBA00023004"/>
    </source>
</evidence>
<comment type="cofactor">
    <cofactor evidence="1">
        <name>heme b</name>
        <dbReference type="ChEBI" id="CHEBI:60344"/>
    </cofactor>
</comment>
<feature type="transmembrane region" description="Helical" evidence="13">
    <location>
        <begin position="154"/>
        <end position="172"/>
    </location>
</feature>
<evidence type="ECO:0000256" key="4">
    <source>
        <dbReference type="ARBA" id="ARBA00022475"/>
    </source>
</evidence>
<evidence type="ECO:0000256" key="1">
    <source>
        <dbReference type="ARBA" id="ARBA00001970"/>
    </source>
</evidence>
<name>D8IVJ7_HERSS</name>
<evidence type="ECO:0000256" key="13">
    <source>
        <dbReference type="SAM" id="Phobius"/>
    </source>
</evidence>